<feature type="signal peptide" evidence="2">
    <location>
        <begin position="1"/>
        <end position="18"/>
    </location>
</feature>
<dbReference type="Pfam" id="PF05461">
    <property type="entry name" value="ApoL"/>
    <property type="match status" value="1"/>
</dbReference>
<gene>
    <name evidence="3" type="ORF">H920_20183</name>
</gene>
<keyword evidence="3" id="KW-0449">Lipoprotein</keyword>
<proteinExistence type="inferred from homology"/>
<keyword evidence="4" id="KW-1185">Reference proteome</keyword>
<dbReference type="GO" id="GO:0005576">
    <property type="term" value="C:extracellular region"/>
    <property type="evidence" value="ECO:0007669"/>
    <property type="project" value="InterPro"/>
</dbReference>
<dbReference type="EMBL" id="KN125407">
    <property type="protein sequence ID" value="KFO18415.1"/>
    <property type="molecule type" value="Genomic_DNA"/>
</dbReference>
<evidence type="ECO:0000313" key="4">
    <source>
        <dbReference type="Proteomes" id="UP000028990"/>
    </source>
</evidence>
<organism evidence="3 4">
    <name type="scientific">Fukomys damarensis</name>
    <name type="common">Damaraland mole rat</name>
    <name type="synonym">Cryptomys damarensis</name>
    <dbReference type="NCBI Taxonomy" id="885580"/>
    <lineage>
        <taxon>Eukaryota</taxon>
        <taxon>Metazoa</taxon>
        <taxon>Chordata</taxon>
        <taxon>Craniata</taxon>
        <taxon>Vertebrata</taxon>
        <taxon>Euteleostomi</taxon>
        <taxon>Mammalia</taxon>
        <taxon>Eutheria</taxon>
        <taxon>Euarchontoglires</taxon>
        <taxon>Glires</taxon>
        <taxon>Rodentia</taxon>
        <taxon>Hystricomorpha</taxon>
        <taxon>Bathyergidae</taxon>
        <taxon>Fukomys</taxon>
    </lineage>
</organism>
<protein>
    <submittedName>
        <fullName evidence="3">Apolipoprotein L6</fullName>
    </submittedName>
</protein>
<dbReference type="Proteomes" id="UP000028990">
    <property type="component" value="Unassembled WGS sequence"/>
</dbReference>
<accession>A0A091CMW3</accession>
<dbReference type="AlphaFoldDB" id="A0A091CMW3"/>
<comment type="similarity">
    <text evidence="1">Belongs to the apolipoprotein L family.</text>
</comment>
<dbReference type="GO" id="GO:0008289">
    <property type="term" value="F:lipid binding"/>
    <property type="evidence" value="ECO:0007669"/>
    <property type="project" value="InterPro"/>
</dbReference>
<dbReference type="GO" id="GO:0006869">
    <property type="term" value="P:lipid transport"/>
    <property type="evidence" value="ECO:0007669"/>
    <property type="project" value="InterPro"/>
</dbReference>
<reference evidence="3 4" key="1">
    <citation type="submission" date="2013-11" db="EMBL/GenBank/DDBJ databases">
        <title>The Damaraland mole rat (Fukomys damarensis) genome and evolution of African mole rats.</title>
        <authorList>
            <person name="Gladyshev V.N."/>
            <person name="Fang X."/>
        </authorList>
    </citation>
    <scope>NUCLEOTIDE SEQUENCE [LARGE SCALE GENOMIC DNA]</scope>
    <source>
        <tissue evidence="3">Liver</tissue>
    </source>
</reference>
<name>A0A091CMW3_FUKDA</name>
<dbReference type="InterPro" id="IPR008405">
    <property type="entry name" value="ApoL"/>
</dbReference>
<dbReference type="GO" id="GO:0042157">
    <property type="term" value="P:lipoprotein metabolic process"/>
    <property type="evidence" value="ECO:0007669"/>
    <property type="project" value="InterPro"/>
</dbReference>
<sequence>MTLLGLVLALATAGGSLLLTTAGQGLRAAAVVTSIVTQMLENSQSKGLCSGGHPGAHWLPASPLDAACGGPEVTSKGGHLTAQALPLFVLQIPMLEEALPGFWKRSLSAAVSPPVYELEP</sequence>
<evidence type="ECO:0000313" key="3">
    <source>
        <dbReference type="EMBL" id="KFO18415.1"/>
    </source>
</evidence>
<keyword evidence="2" id="KW-0732">Signal</keyword>
<feature type="chain" id="PRO_5001872286" evidence="2">
    <location>
        <begin position="19"/>
        <end position="120"/>
    </location>
</feature>
<evidence type="ECO:0000256" key="2">
    <source>
        <dbReference type="SAM" id="SignalP"/>
    </source>
</evidence>
<evidence type="ECO:0000256" key="1">
    <source>
        <dbReference type="ARBA" id="ARBA00010090"/>
    </source>
</evidence>